<reference evidence="2 3" key="1">
    <citation type="submission" date="2018-06" db="EMBL/GenBank/DDBJ databases">
        <authorList>
            <consortium name="Pathogen Informatics"/>
            <person name="Doyle S."/>
        </authorList>
    </citation>
    <scope>NUCLEOTIDE SEQUENCE [LARGE SCALE GENOMIC DNA]</scope>
    <source>
        <strain evidence="2 3">NCTC13043</strain>
    </source>
</reference>
<keyword evidence="1" id="KW-0472">Membrane</keyword>
<dbReference type="OrthoDB" id="1320396at2"/>
<gene>
    <name evidence="2" type="ORF">NCTC13043_00412</name>
</gene>
<sequence>MENAIIPKNHRYVYVLKRLMSIIGFCAFANVVALAQYDVAFSHYWNMEPYYNPASVGKENQLNVVGAYALNFAGYKNSPRAMYVGASMPLYFMKQYHGVGVSILNDQIGLFTHQRIAGQYAFRKNLFGGMLSAGVQLGLLLEKFDGSKLDLEDANDPAFAKAEVNGQSLDLGVGVYYIHNNWYVGASVQHLNAPLVELGDKNELQIDRTYYLTGGYNIKLRNPFLTIPTSIMARYDGNGYRADITARLVYTNEKRVLYGGVSYSPGNSVTAYVGGSFHNINVGYSYEMYTGTADLGNGSHELVVSYKTDINLQKKGRNKHKSVRFL</sequence>
<dbReference type="Proteomes" id="UP000254235">
    <property type="component" value="Unassembled WGS sequence"/>
</dbReference>
<proteinExistence type="predicted"/>
<evidence type="ECO:0000256" key="1">
    <source>
        <dbReference type="SAM" id="Phobius"/>
    </source>
</evidence>
<dbReference type="Pfam" id="PF11751">
    <property type="entry name" value="PorP_SprF"/>
    <property type="match status" value="1"/>
</dbReference>
<dbReference type="InterPro" id="IPR019861">
    <property type="entry name" value="PorP/SprF_Bacteroidetes"/>
</dbReference>
<dbReference type="RefSeq" id="WP_115082853.1">
    <property type="nucleotide sequence ID" value="NZ_UGTP01000001.1"/>
</dbReference>
<name>A0A379EYT1_9BACT</name>
<evidence type="ECO:0000313" key="2">
    <source>
        <dbReference type="EMBL" id="SUC11556.1"/>
    </source>
</evidence>
<keyword evidence="1" id="KW-1133">Transmembrane helix</keyword>
<feature type="transmembrane region" description="Helical" evidence="1">
    <location>
        <begin position="12"/>
        <end position="37"/>
    </location>
</feature>
<dbReference type="GeneID" id="78570149"/>
<organism evidence="2 3">
    <name type="scientific">Prevotella pallens</name>
    <dbReference type="NCBI Taxonomy" id="60133"/>
    <lineage>
        <taxon>Bacteria</taxon>
        <taxon>Pseudomonadati</taxon>
        <taxon>Bacteroidota</taxon>
        <taxon>Bacteroidia</taxon>
        <taxon>Bacteroidales</taxon>
        <taxon>Prevotellaceae</taxon>
        <taxon>Prevotella</taxon>
    </lineage>
</organism>
<keyword evidence="1" id="KW-0812">Transmembrane</keyword>
<dbReference type="AlphaFoldDB" id="A0A379EYT1"/>
<dbReference type="NCBIfam" id="TIGR03519">
    <property type="entry name" value="T9SS_PorP_fam"/>
    <property type="match status" value="1"/>
</dbReference>
<evidence type="ECO:0000313" key="3">
    <source>
        <dbReference type="Proteomes" id="UP000254235"/>
    </source>
</evidence>
<accession>A0A379EYT1</accession>
<protein>
    <submittedName>
        <fullName evidence="2">Bacteroidetes-specific putative membrane protein</fullName>
    </submittedName>
</protein>
<dbReference type="EMBL" id="UGTP01000001">
    <property type="protein sequence ID" value="SUC11556.1"/>
    <property type="molecule type" value="Genomic_DNA"/>
</dbReference>